<dbReference type="AlphaFoldDB" id="A0A517WAB8"/>
<sequence>MVTPEFRIKSPPVFSSCRAPPVAVTLSATVMVSVEVITEAPPTVTPTTGPMPPICRVPLSSRYRLPVISASRLFTATLSSDPEPPAFPVASRISAPVVIRLVPVMEPFVASRAAVPDVVTGALTAIVPALISRLPAPTLVAKVWKLTASSVPALTVRFALNPPPTPWTLTVSAPKPPPTSVLIVKFAVGLLNVVVSPRVELTLVCPPPASITVIVSAPPT</sequence>
<accession>A0A517WAB8</accession>
<organism evidence="1 2">
    <name type="scientific">Gimesia chilikensis</name>
    <dbReference type="NCBI Taxonomy" id="2605989"/>
    <lineage>
        <taxon>Bacteria</taxon>
        <taxon>Pseudomonadati</taxon>
        <taxon>Planctomycetota</taxon>
        <taxon>Planctomycetia</taxon>
        <taxon>Planctomycetales</taxon>
        <taxon>Planctomycetaceae</taxon>
        <taxon>Gimesia</taxon>
    </lineage>
</organism>
<proteinExistence type="predicted"/>
<gene>
    <name evidence="1" type="ORF">V6x_19000</name>
</gene>
<protein>
    <submittedName>
        <fullName evidence="1">Uncharacterized protein</fullName>
    </submittedName>
</protein>
<dbReference type="Proteomes" id="UP000320722">
    <property type="component" value="Chromosome"/>
</dbReference>
<evidence type="ECO:0000313" key="1">
    <source>
        <dbReference type="EMBL" id="QDU02199.1"/>
    </source>
</evidence>
<name>A0A517WAB8_9PLAN</name>
<reference evidence="1 2" key="1">
    <citation type="submission" date="2019-02" db="EMBL/GenBank/DDBJ databases">
        <title>Deep-cultivation of Planctomycetes and their phenomic and genomic characterization uncovers novel biology.</title>
        <authorList>
            <person name="Wiegand S."/>
            <person name="Jogler M."/>
            <person name="Boedeker C."/>
            <person name="Pinto D."/>
            <person name="Vollmers J."/>
            <person name="Rivas-Marin E."/>
            <person name="Kohn T."/>
            <person name="Peeters S.H."/>
            <person name="Heuer A."/>
            <person name="Rast P."/>
            <person name="Oberbeckmann S."/>
            <person name="Bunk B."/>
            <person name="Jeske O."/>
            <person name="Meyerdierks A."/>
            <person name="Storesund J.E."/>
            <person name="Kallscheuer N."/>
            <person name="Luecker S."/>
            <person name="Lage O.M."/>
            <person name="Pohl T."/>
            <person name="Merkel B.J."/>
            <person name="Hornburger P."/>
            <person name="Mueller R.-W."/>
            <person name="Bruemmer F."/>
            <person name="Labrenz M."/>
            <person name="Spormann A.M."/>
            <person name="Op den Camp H."/>
            <person name="Overmann J."/>
            <person name="Amann R."/>
            <person name="Jetten M.S.M."/>
            <person name="Mascher T."/>
            <person name="Medema M.H."/>
            <person name="Devos D.P."/>
            <person name="Kaster A.-K."/>
            <person name="Ovreas L."/>
            <person name="Rohde M."/>
            <person name="Galperin M.Y."/>
            <person name="Jogler C."/>
        </authorList>
    </citation>
    <scope>NUCLEOTIDE SEQUENCE [LARGE SCALE GENOMIC DNA]</scope>
    <source>
        <strain evidence="1 2">V6</strain>
    </source>
</reference>
<evidence type="ECO:0000313" key="2">
    <source>
        <dbReference type="Proteomes" id="UP000320722"/>
    </source>
</evidence>
<dbReference type="EMBL" id="CP036347">
    <property type="protein sequence ID" value="QDU02199.1"/>
    <property type="molecule type" value="Genomic_DNA"/>
</dbReference>